<dbReference type="InterPro" id="IPR010280">
    <property type="entry name" value="U5_MeTrfase_fam"/>
</dbReference>
<evidence type="ECO:0000256" key="2">
    <source>
        <dbReference type="ARBA" id="ARBA00022679"/>
    </source>
</evidence>
<dbReference type="PROSITE" id="PS50926">
    <property type="entry name" value="TRAM"/>
    <property type="match status" value="1"/>
</dbReference>
<dbReference type="FunFam" id="2.40.50.1070:FF:000003">
    <property type="entry name" value="23S rRNA (Uracil-5-)-methyltransferase RumA"/>
    <property type="match status" value="1"/>
</dbReference>
<dbReference type="Gene3D" id="2.40.50.140">
    <property type="entry name" value="Nucleic acid-binding proteins"/>
    <property type="match status" value="1"/>
</dbReference>
<dbReference type="Proteomes" id="UP000603545">
    <property type="component" value="Unassembled WGS sequence"/>
</dbReference>
<feature type="binding site" evidence="4">
    <location>
        <position position="348"/>
    </location>
    <ligand>
        <name>S-adenosyl-L-methionine</name>
        <dbReference type="ChEBI" id="CHEBI:59789"/>
    </ligand>
</feature>
<organism evidence="7 8">
    <name type="scientific">Candidatus Desulfaltia bathyphila</name>
    <dbReference type="NCBI Taxonomy" id="2841697"/>
    <lineage>
        <taxon>Bacteria</taxon>
        <taxon>Pseudomonadati</taxon>
        <taxon>Thermodesulfobacteriota</taxon>
        <taxon>Desulfobacteria</taxon>
        <taxon>Desulfobacterales</taxon>
        <taxon>Desulfobacterales incertae sedis</taxon>
        <taxon>Candidatus Desulfaltia</taxon>
    </lineage>
</organism>
<dbReference type="EMBL" id="JACNLL010000053">
    <property type="protein sequence ID" value="MBC8199442.1"/>
    <property type="molecule type" value="Genomic_DNA"/>
</dbReference>
<feature type="domain" description="TRAM" evidence="6">
    <location>
        <begin position="2"/>
        <end position="60"/>
    </location>
</feature>
<sequence>MTIKKGQTLELRISDIAFGGKGLARVDGMAVFVDGAAPLDLVDARIIKKKKSYAEARIVSIKEPSPYRIDPPCMYSGYCGGCKWQFLAYDRQLEFKQKHVIDSIEHIGLIHDPVVHKTIPSSRIFEYRNKMEFTCSDRKWLLPDEMDKKDIAAGFAIGLHVPGTFNKVLDTRKCLLQPKLGNNILEDVRNYIKNSKIPVYGLRSHTGFWRFLMLRHSSAYDQWMVNIITSEEDKKILQPLADLLMDKYPEIVSVVNNITARKAGVAIGEYEILLAGASCIKDKIGSCEFEISANSFFQTNTRGAEQLFQTVREYAGLSGEEMVVDLYSGTGAISIFLADSAKEIIGIEMIASSVTNAQNNCKKNTISNCRFIHGNIKDRLPQVAATPDVMIIDPPRVGMHKDVVKHVLEMAPEKIVYVSCNPATMARDLGLIKDKYNLLEVQPVDMFPHTYHIESVAKLVKR</sequence>
<feature type="active site" evidence="5">
    <location>
        <position position="420"/>
    </location>
</feature>
<evidence type="ECO:0000313" key="8">
    <source>
        <dbReference type="Proteomes" id="UP000603545"/>
    </source>
</evidence>
<evidence type="ECO:0000256" key="3">
    <source>
        <dbReference type="ARBA" id="ARBA00022691"/>
    </source>
</evidence>
<feature type="binding site" evidence="4">
    <location>
        <position position="393"/>
    </location>
    <ligand>
        <name>S-adenosyl-L-methionine</name>
        <dbReference type="ChEBI" id="CHEBI:59789"/>
    </ligand>
</feature>
<dbReference type="SUPFAM" id="SSF53335">
    <property type="entry name" value="S-adenosyl-L-methionine-dependent methyltransferases"/>
    <property type="match status" value="1"/>
</dbReference>
<dbReference type="Pfam" id="PF01938">
    <property type="entry name" value="TRAM"/>
    <property type="match status" value="1"/>
</dbReference>
<feature type="active site" description="Nucleophile" evidence="4">
    <location>
        <position position="420"/>
    </location>
</feature>
<dbReference type="FunFam" id="3.40.50.150:FF:000009">
    <property type="entry name" value="23S rRNA (Uracil(1939)-C(5))-methyltransferase RlmD"/>
    <property type="match status" value="1"/>
</dbReference>
<dbReference type="AlphaFoldDB" id="A0A8J6N7M3"/>
<dbReference type="Pfam" id="PF05958">
    <property type="entry name" value="tRNA_U5-meth_tr"/>
    <property type="match status" value="1"/>
</dbReference>
<dbReference type="CDD" id="cd02440">
    <property type="entry name" value="AdoMet_MTases"/>
    <property type="match status" value="1"/>
</dbReference>
<dbReference type="SUPFAM" id="SSF50249">
    <property type="entry name" value="Nucleic acid-binding proteins"/>
    <property type="match status" value="1"/>
</dbReference>
<dbReference type="InterPro" id="IPR030390">
    <property type="entry name" value="MeTrfase_TrmA_AS"/>
</dbReference>
<dbReference type="FunFam" id="2.40.50.140:FF:000097">
    <property type="entry name" value="23S rRNA (uracil(1939)-C(5))-methyltransferase RlmD"/>
    <property type="match status" value="1"/>
</dbReference>
<dbReference type="PANTHER" id="PTHR11061:SF30">
    <property type="entry name" value="TRNA (URACIL(54)-C(5))-METHYLTRANSFERASE"/>
    <property type="match status" value="1"/>
</dbReference>
<evidence type="ECO:0000259" key="6">
    <source>
        <dbReference type="PROSITE" id="PS50926"/>
    </source>
</evidence>
<dbReference type="InterPro" id="IPR012340">
    <property type="entry name" value="NA-bd_OB-fold"/>
</dbReference>
<dbReference type="Gene3D" id="3.40.50.150">
    <property type="entry name" value="Vaccinia Virus protein VP39"/>
    <property type="match status" value="1"/>
</dbReference>
<accession>A0A8J6N7M3</accession>
<proteinExistence type="inferred from homology"/>
<dbReference type="PROSITE" id="PS01230">
    <property type="entry name" value="TRMA_1"/>
    <property type="match status" value="1"/>
</dbReference>
<evidence type="ECO:0000313" key="7">
    <source>
        <dbReference type="EMBL" id="MBC8199442.1"/>
    </source>
</evidence>
<dbReference type="NCBIfam" id="TIGR00479">
    <property type="entry name" value="rumA"/>
    <property type="match status" value="1"/>
</dbReference>
<protein>
    <submittedName>
        <fullName evidence="7">23S rRNA (Uracil(1939)-C(5))-methyltransferase RlmD</fullName>
        <ecNumber evidence="7">2.1.1.190</ecNumber>
    </submittedName>
</protein>
<dbReference type="GO" id="GO:0070041">
    <property type="term" value="F:rRNA (uridine-C5-)-methyltransferase activity"/>
    <property type="evidence" value="ECO:0007669"/>
    <property type="project" value="TreeGrafter"/>
</dbReference>
<comment type="caution">
    <text evidence="7">The sequence shown here is derived from an EMBL/GenBank/DDBJ whole genome shotgun (WGS) entry which is preliminary data.</text>
</comment>
<dbReference type="InterPro" id="IPR030391">
    <property type="entry name" value="MeTrfase_TrmA_CS"/>
</dbReference>
<dbReference type="PROSITE" id="PS01231">
    <property type="entry name" value="TRMA_2"/>
    <property type="match status" value="1"/>
</dbReference>
<evidence type="ECO:0000256" key="4">
    <source>
        <dbReference type="PROSITE-ProRule" id="PRU01024"/>
    </source>
</evidence>
<feature type="binding site" evidence="4">
    <location>
        <position position="298"/>
    </location>
    <ligand>
        <name>S-adenosyl-L-methionine</name>
        <dbReference type="ChEBI" id="CHEBI:59789"/>
    </ligand>
</feature>
<dbReference type="PANTHER" id="PTHR11061">
    <property type="entry name" value="RNA M5U METHYLTRANSFERASE"/>
    <property type="match status" value="1"/>
</dbReference>
<keyword evidence="1 4" id="KW-0489">Methyltransferase</keyword>
<dbReference type="InterPro" id="IPR002792">
    <property type="entry name" value="TRAM_dom"/>
</dbReference>
<evidence type="ECO:0000256" key="5">
    <source>
        <dbReference type="PROSITE-ProRule" id="PRU10015"/>
    </source>
</evidence>
<keyword evidence="3 4" id="KW-0949">S-adenosyl-L-methionine</keyword>
<dbReference type="GO" id="GO:0070475">
    <property type="term" value="P:rRNA base methylation"/>
    <property type="evidence" value="ECO:0007669"/>
    <property type="project" value="TreeGrafter"/>
</dbReference>
<gene>
    <name evidence="7" type="primary">rlmD</name>
    <name evidence="7" type="ORF">H8E80_05265</name>
</gene>
<name>A0A8J6N7M3_9BACT</name>
<feature type="binding site" evidence="4">
    <location>
        <position position="327"/>
    </location>
    <ligand>
        <name>S-adenosyl-L-methionine</name>
        <dbReference type="ChEBI" id="CHEBI:59789"/>
    </ligand>
</feature>
<comment type="similarity">
    <text evidence="4">Belongs to the class I-like SAM-binding methyltransferase superfamily. RNA M5U methyltransferase family.</text>
</comment>
<dbReference type="EC" id="2.1.1.190" evidence="7"/>
<keyword evidence="2 4" id="KW-0808">Transferase</keyword>
<dbReference type="PROSITE" id="PS51687">
    <property type="entry name" value="SAM_MT_RNA_M5U"/>
    <property type="match status" value="1"/>
</dbReference>
<dbReference type="InterPro" id="IPR029063">
    <property type="entry name" value="SAM-dependent_MTases_sf"/>
</dbReference>
<evidence type="ECO:0000256" key="1">
    <source>
        <dbReference type="ARBA" id="ARBA00022603"/>
    </source>
</evidence>
<dbReference type="Gene3D" id="2.40.50.1070">
    <property type="match status" value="1"/>
</dbReference>
<reference evidence="7 8" key="1">
    <citation type="submission" date="2020-08" db="EMBL/GenBank/DDBJ databases">
        <title>Bridging the membrane lipid divide: bacteria of the FCB group superphylum have the potential to synthesize archaeal ether lipids.</title>
        <authorList>
            <person name="Villanueva L."/>
            <person name="Von Meijenfeldt F.A.B."/>
            <person name="Westbye A.B."/>
            <person name="Yadav S."/>
            <person name="Hopmans E.C."/>
            <person name="Dutilh B.E."/>
            <person name="Sinninghe Damste J.S."/>
        </authorList>
    </citation>
    <scope>NUCLEOTIDE SEQUENCE [LARGE SCALE GENOMIC DNA]</scope>
    <source>
        <strain evidence="7">NIOZ-UU82</strain>
    </source>
</reference>